<dbReference type="GO" id="GO:0015031">
    <property type="term" value="P:protein transport"/>
    <property type="evidence" value="ECO:0007669"/>
    <property type="project" value="UniProtKB-KW"/>
</dbReference>
<name>A0A0D0E2H1_9AGAM</name>
<comment type="similarity">
    <text evidence="2">Belongs to the ATG29 family.</text>
</comment>
<keyword evidence="6" id="KW-0072">Autophagy</keyword>
<dbReference type="InterPro" id="IPR040666">
    <property type="entry name" value="Atg29_N"/>
</dbReference>
<feature type="compositionally biased region" description="Basic and acidic residues" evidence="7">
    <location>
        <begin position="330"/>
        <end position="345"/>
    </location>
</feature>
<keyword evidence="5" id="KW-0653">Protein transport</keyword>
<evidence type="ECO:0000313" key="9">
    <source>
        <dbReference type="EMBL" id="KIK98216.1"/>
    </source>
</evidence>
<proteinExistence type="inferred from homology"/>
<evidence type="ECO:0000256" key="2">
    <source>
        <dbReference type="ARBA" id="ARBA00010082"/>
    </source>
</evidence>
<feature type="compositionally biased region" description="Low complexity" evidence="7">
    <location>
        <begin position="459"/>
        <end position="469"/>
    </location>
</feature>
<feature type="compositionally biased region" description="Low complexity" evidence="7">
    <location>
        <begin position="432"/>
        <end position="449"/>
    </location>
</feature>
<comment type="subcellular location">
    <subcellularLocation>
        <location evidence="1">Preautophagosomal structure</location>
    </subcellularLocation>
</comment>
<dbReference type="Proteomes" id="UP000054538">
    <property type="component" value="Unassembled WGS sequence"/>
</dbReference>
<dbReference type="InterPro" id="IPR039113">
    <property type="entry name" value="ATG29"/>
</dbReference>
<dbReference type="Pfam" id="PF18388">
    <property type="entry name" value="ATG29_N"/>
    <property type="match status" value="1"/>
</dbReference>
<accession>A0A0D0E2H1</accession>
<keyword evidence="4" id="KW-0813">Transport</keyword>
<feature type="compositionally biased region" description="Basic and acidic residues" evidence="7">
    <location>
        <begin position="282"/>
        <end position="292"/>
    </location>
</feature>
<dbReference type="EMBL" id="KN824902">
    <property type="protein sequence ID" value="KIK98216.1"/>
    <property type="molecule type" value="Genomic_DNA"/>
</dbReference>
<dbReference type="AlphaFoldDB" id="A0A0D0E2H1"/>
<reference evidence="9 10" key="1">
    <citation type="submission" date="2014-04" db="EMBL/GenBank/DDBJ databases">
        <authorList>
            <consortium name="DOE Joint Genome Institute"/>
            <person name="Kuo A."/>
            <person name="Kohler A."/>
            <person name="Jargeat P."/>
            <person name="Nagy L.G."/>
            <person name="Floudas D."/>
            <person name="Copeland A."/>
            <person name="Barry K.W."/>
            <person name="Cichocki N."/>
            <person name="Veneault-Fourrey C."/>
            <person name="LaButti K."/>
            <person name="Lindquist E.A."/>
            <person name="Lipzen A."/>
            <person name="Lundell T."/>
            <person name="Morin E."/>
            <person name="Murat C."/>
            <person name="Sun H."/>
            <person name="Tunlid A."/>
            <person name="Henrissat B."/>
            <person name="Grigoriev I.V."/>
            <person name="Hibbett D.S."/>
            <person name="Martin F."/>
            <person name="Nordberg H.P."/>
            <person name="Cantor M.N."/>
            <person name="Hua S.X."/>
        </authorList>
    </citation>
    <scope>NUCLEOTIDE SEQUENCE [LARGE SCALE GENOMIC DNA]</scope>
    <source>
        <strain evidence="9 10">Ve08.2h10</strain>
    </source>
</reference>
<evidence type="ECO:0000313" key="10">
    <source>
        <dbReference type="Proteomes" id="UP000054538"/>
    </source>
</evidence>
<dbReference type="InParanoid" id="A0A0D0E2H1"/>
<feature type="compositionally biased region" description="Acidic residues" evidence="7">
    <location>
        <begin position="223"/>
        <end position="232"/>
    </location>
</feature>
<feature type="compositionally biased region" description="Basic and acidic residues" evidence="7">
    <location>
        <begin position="233"/>
        <end position="255"/>
    </location>
</feature>
<dbReference type="InterPro" id="IPR039362">
    <property type="entry name" value="ATG29_sf"/>
</dbReference>
<dbReference type="Gene3D" id="1.10.10.2570">
    <property type="match status" value="1"/>
</dbReference>
<feature type="compositionally biased region" description="Pro residues" evidence="7">
    <location>
        <begin position="369"/>
        <end position="381"/>
    </location>
</feature>
<evidence type="ECO:0000256" key="6">
    <source>
        <dbReference type="ARBA" id="ARBA00023006"/>
    </source>
</evidence>
<dbReference type="OrthoDB" id="21072at2759"/>
<dbReference type="PANTHER" id="PTHR40012:SF1">
    <property type="entry name" value="AUTOPHAGY-RELATED PROTEIN 29"/>
    <property type="match status" value="1"/>
</dbReference>
<keyword evidence="10" id="KW-1185">Reference proteome</keyword>
<feature type="compositionally biased region" description="Low complexity" evidence="7">
    <location>
        <begin position="346"/>
        <end position="368"/>
    </location>
</feature>
<feature type="region of interest" description="Disordered" evidence="7">
    <location>
        <begin position="482"/>
        <end position="507"/>
    </location>
</feature>
<evidence type="ECO:0000256" key="5">
    <source>
        <dbReference type="ARBA" id="ARBA00022927"/>
    </source>
</evidence>
<dbReference type="HOGENOM" id="CLU_034749_0_0_1"/>
<evidence type="ECO:0000259" key="8">
    <source>
        <dbReference type="Pfam" id="PF18388"/>
    </source>
</evidence>
<feature type="region of interest" description="Disordered" evidence="7">
    <location>
        <begin position="167"/>
        <end position="469"/>
    </location>
</feature>
<evidence type="ECO:0000256" key="4">
    <source>
        <dbReference type="ARBA" id="ARBA00022448"/>
    </source>
</evidence>
<gene>
    <name evidence="9" type="ORF">PAXRUDRAFT_824129</name>
</gene>
<feature type="domain" description="Atg29 N-terminal" evidence="8">
    <location>
        <begin position="8"/>
        <end position="64"/>
    </location>
</feature>
<sequence length="507" mass="53692">MPTPPKVRVVVQLPYNRPDNPHPDPPYIEWNVEKANILWEVIALSRTSDNGGTDWKGLATHLEVPLPYLLYRAQARYEEDLRGLQDIRGVLSAPAPLPALVPSTSAIQTHCSAGTTPVPSAHPLSIKIPSGTTAMKLAGIGALSARRLSTSQRLATPLGVRARLNSLTHKSPTKSRHAHGQGQAYSTHGKTTSSSTATLQGTKRPTGPLSAPLRPSSPFSDDAGSESSDEEELAQRKEEEIERKAEEQEQIDRKVAQLQKMMTSERLGLVKSPVSPQKGKGRKDAKIDDIVRGRAPFPTSAITMAGNGRPGPAFGSPAEPRFNDNMGLGIRHEDLTASARNRDHSASVSSVSSPQGSIPSIPSPSMSSPSPPPLHQHPSSPPRSSHVPPSQVQVPSHLHPTLQPRSLATSPMHRHLSPTKSSSPPAVAVRNARGQAQRRQGFGALGAAGVSEGESNHGSSASSFSDLSDASLSASALESALMSNIPGGGSRFSGIARSKFGGRGIRQ</sequence>
<organism evidence="9 10">
    <name type="scientific">Paxillus rubicundulus Ve08.2h10</name>
    <dbReference type="NCBI Taxonomy" id="930991"/>
    <lineage>
        <taxon>Eukaryota</taxon>
        <taxon>Fungi</taxon>
        <taxon>Dikarya</taxon>
        <taxon>Basidiomycota</taxon>
        <taxon>Agaricomycotina</taxon>
        <taxon>Agaricomycetes</taxon>
        <taxon>Agaricomycetidae</taxon>
        <taxon>Boletales</taxon>
        <taxon>Paxilineae</taxon>
        <taxon>Paxillaceae</taxon>
        <taxon>Paxillus</taxon>
    </lineage>
</organism>
<protein>
    <recommendedName>
        <fullName evidence="3">Autophagy-related protein 29</fullName>
    </recommendedName>
</protein>
<dbReference type="GO" id="GO:0000407">
    <property type="term" value="C:phagophore assembly site"/>
    <property type="evidence" value="ECO:0007669"/>
    <property type="project" value="UniProtKB-SubCell"/>
</dbReference>
<dbReference type="PANTHER" id="PTHR40012">
    <property type="entry name" value="AUTOPHAGY-RELATED PROTEIN 29"/>
    <property type="match status" value="1"/>
</dbReference>
<feature type="compositionally biased region" description="Polar residues" evidence="7">
    <location>
        <begin position="183"/>
        <end position="203"/>
    </location>
</feature>
<reference evidence="10" key="2">
    <citation type="submission" date="2015-01" db="EMBL/GenBank/DDBJ databases">
        <title>Evolutionary Origins and Diversification of the Mycorrhizal Mutualists.</title>
        <authorList>
            <consortium name="DOE Joint Genome Institute"/>
            <consortium name="Mycorrhizal Genomics Consortium"/>
            <person name="Kohler A."/>
            <person name="Kuo A."/>
            <person name="Nagy L.G."/>
            <person name="Floudas D."/>
            <person name="Copeland A."/>
            <person name="Barry K.W."/>
            <person name="Cichocki N."/>
            <person name="Veneault-Fourrey C."/>
            <person name="LaButti K."/>
            <person name="Lindquist E.A."/>
            <person name="Lipzen A."/>
            <person name="Lundell T."/>
            <person name="Morin E."/>
            <person name="Murat C."/>
            <person name="Riley R."/>
            <person name="Ohm R."/>
            <person name="Sun H."/>
            <person name="Tunlid A."/>
            <person name="Henrissat B."/>
            <person name="Grigoriev I.V."/>
            <person name="Hibbett D.S."/>
            <person name="Martin F."/>
        </authorList>
    </citation>
    <scope>NUCLEOTIDE SEQUENCE [LARGE SCALE GENOMIC DNA]</scope>
    <source>
        <strain evidence="10">Ve08.2h10</strain>
    </source>
</reference>
<evidence type="ECO:0000256" key="3">
    <source>
        <dbReference type="ARBA" id="ARBA00013784"/>
    </source>
</evidence>
<evidence type="ECO:0000256" key="7">
    <source>
        <dbReference type="SAM" id="MobiDB-lite"/>
    </source>
</evidence>
<feature type="compositionally biased region" description="Low complexity" evidence="7">
    <location>
        <begin position="382"/>
        <end position="397"/>
    </location>
</feature>
<dbReference type="STRING" id="930991.A0A0D0E2H1"/>
<dbReference type="GO" id="GO:0000045">
    <property type="term" value="P:autophagosome assembly"/>
    <property type="evidence" value="ECO:0007669"/>
    <property type="project" value="InterPro"/>
</dbReference>
<evidence type="ECO:0000256" key="1">
    <source>
        <dbReference type="ARBA" id="ARBA00004329"/>
    </source>
</evidence>